<reference evidence="2 3" key="1">
    <citation type="submission" date="2024-03" db="EMBL/GenBank/DDBJ databases">
        <authorList>
            <person name="Gkanogiannis A."/>
            <person name="Becerra Lopez-Lavalle L."/>
        </authorList>
    </citation>
    <scope>NUCLEOTIDE SEQUENCE [LARGE SCALE GENOMIC DNA]</scope>
</reference>
<keyword evidence="3" id="KW-1185">Reference proteome</keyword>
<protein>
    <submittedName>
        <fullName evidence="2">Uncharacterized protein</fullName>
    </submittedName>
</protein>
<dbReference type="Proteomes" id="UP001642487">
    <property type="component" value="Chromosome 1"/>
</dbReference>
<proteinExistence type="predicted"/>
<organism evidence="2 3">
    <name type="scientific">Citrullus colocynthis</name>
    <name type="common">colocynth</name>
    <dbReference type="NCBI Taxonomy" id="252529"/>
    <lineage>
        <taxon>Eukaryota</taxon>
        <taxon>Viridiplantae</taxon>
        <taxon>Streptophyta</taxon>
        <taxon>Embryophyta</taxon>
        <taxon>Tracheophyta</taxon>
        <taxon>Spermatophyta</taxon>
        <taxon>Magnoliopsida</taxon>
        <taxon>eudicotyledons</taxon>
        <taxon>Gunneridae</taxon>
        <taxon>Pentapetalae</taxon>
        <taxon>rosids</taxon>
        <taxon>fabids</taxon>
        <taxon>Cucurbitales</taxon>
        <taxon>Cucurbitaceae</taxon>
        <taxon>Benincaseae</taxon>
        <taxon>Citrullus</taxon>
    </lineage>
</organism>
<dbReference type="EMBL" id="OZ021735">
    <property type="protein sequence ID" value="CAK9309952.1"/>
    <property type="molecule type" value="Genomic_DNA"/>
</dbReference>
<evidence type="ECO:0000313" key="2">
    <source>
        <dbReference type="EMBL" id="CAK9309952.1"/>
    </source>
</evidence>
<gene>
    <name evidence="2" type="ORF">CITCOLO1_LOCUS1554</name>
</gene>
<evidence type="ECO:0000313" key="3">
    <source>
        <dbReference type="Proteomes" id="UP001642487"/>
    </source>
</evidence>
<sequence length="128" mass="14636">MCMSCRIEVQYAICLVKKTASFFISPLCCTNRQKPKSFYSLSPPLLLLKLPAHVIIHQGISSQLPFLFPLFFLPILFIYRPFFSNAFLSFFPPSTADPYVTSNLFSKTHFGTSHATRNEYSIQITFPI</sequence>
<keyword evidence="1" id="KW-0812">Transmembrane</keyword>
<feature type="transmembrane region" description="Helical" evidence="1">
    <location>
        <begin position="55"/>
        <end position="79"/>
    </location>
</feature>
<keyword evidence="1" id="KW-0472">Membrane</keyword>
<keyword evidence="1" id="KW-1133">Transmembrane helix</keyword>
<name>A0ABP0XTR9_9ROSI</name>
<accession>A0ABP0XTR9</accession>
<evidence type="ECO:0000256" key="1">
    <source>
        <dbReference type="SAM" id="Phobius"/>
    </source>
</evidence>